<dbReference type="SUPFAM" id="SSF52964">
    <property type="entry name" value="TolB, N-terminal domain"/>
    <property type="match status" value="1"/>
</dbReference>
<name>A0A7C3GLH5_9BACT</name>
<accession>A0A7C3GLH5</accession>
<protein>
    <recommendedName>
        <fullName evidence="3">Tol-Pal system beta propeller repeat protein TolB</fullName>
    </recommendedName>
</protein>
<gene>
    <name evidence="2" type="ORF">ENJ40_08725</name>
</gene>
<dbReference type="PANTHER" id="PTHR36842">
    <property type="entry name" value="PROTEIN TOLB HOMOLOG"/>
    <property type="match status" value="1"/>
</dbReference>
<evidence type="ECO:0000313" key="2">
    <source>
        <dbReference type="EMBL" id="HFC98521.1"/>
    </source>
</evidence>
<dbReference type="Pfam" id="PF07676">
    <property type="entry name" value="PD40"/>
    <property type="match status" value="4"/>
</dbReference>
<dbReference type="Gene3D" id="2.120.10.30">
    <property type="entry name" value="TolB, C-terminal domain"/>
    <property type="match status" value="1"/>
</dbReference>
<dbReference type="PANTHER" id="PTHR36842:SF1">
    <property type="entry name" value="PROTEIN TOLB"/>
    <property type="match status" value="1"/>
</dbReference>
<evidence type="ECO:0008006" key="3">
    <source>
        <dbReference type="Google" id="ProtNLM"/>
    </source>
</evidence>
<comment type="similarity">
    <text evidence="1">Belongs to the TolB family.</text>
</comment>
<organism evidence="2">
    <name type="scientific">Thermosulfurimonas dismutans</name>
    <dbReference type="NCBI Taxonomy" id="999894"/>
    <lineage>
        <taxon>Bacteria</taxon>
        <taxon>Pseudomonadati</taxon>
        <taxon>Thermodesulfobacteriota</taxon>
        <taxon>Thermodesulfobacteria</taxon>
        <taxon>Thermodesulfobacteriales</taxon>
        <taxon>Thermodesulfobacteriaceae</taxon>
        <taxon>Thermosulfurimonas</taxon>
    </lineage>
</organism>
<comment type="caution">
    <text evidence="2">The sequence shown here is derived from an EMBL/GenBank/DDBJ whole genome shotgun (WGS) entry which is preliminary data.</text>
</comment>
<evidence type="ECO:0000256" key="1">
    <source>
        <dbReference type="ARBA" id="ARBA00009820"/>
    </source>
</evidence>
<sequence length="414" mass="45599">MLALTARAVKILLLLLLLGAVGVSGLRAREITVVVDQPIFSPLPVRVPPLKGPSSEALNLTRVLRQDLDLHLIFKVLKEPPLPGVSSQGYLIAGQVEVLSSDLRVTLELRDLLEGRVLLRRRFVGPRAAGPFMIHRFVDEAVKAMAGFPGVSYSQIAFVRRTPKGDELRLMYFDRRGERVLYRAPIILSPRFSPDGRRLALVSYDKGRPRVLLLDLTTGRLSVVAAFPGLNASPVWTPDGKHLVVTLSKDGSPDLYLLDLKGRVLRRLTQDEGINTGGSFSPDGHYLAFVSDRSGSPQIYLYDFFTGGTRRLTFSGRYNVSPSWSPRGERLVFAGLRQGKFILFSMDPEGGEPLAISGGGSYEDPVVAPDGYYVLARGKGPQGRGLYLFLINGAVKKLYLRASDLVDFDWGRLP</sequence>
<dbReference type="SUPFAM" id="SSF69304">
    <property type="entry name" value="Tricorn protease N-terminal domain"/>
    <property type="match status" value="1"/>
</dbReference>
<dbReference type="InterPro" id="IPR011042">
    <property type="entry name" value="6-blade_b-propeller_TolB-like"/>
</dbReference>
<dbReference type="AlphaFoldDB" id="A0A7C3GLH5"/>
<dbReference type="InterPro" id="IPR011659">
    <property type="entry name" value="WD40"/>
</dbReference>
<dbReference type="Gene3D" id="3.40.50.10070">
    <property type="entry name" value="TolB, N-terminal domain"/>
    <property type="match status" value="1"/>
</dbReference>
<dbReference type="EMBL" id="DRMH01000116">
    <property type="protein sequence ID" value="HFC98521.1"/>
    <property type="molecule type" value="Genomic_DNA"/>
</dbReference>
<reference evidence="2" key="1">
    <citation type="journal article" date="2020" name="mSystems">
        <title>Genome- and Community-Level Interaction Insights into Carbon Utilization and Element Cycling Functions of Hydrothermarchaeota in Hydrothermal Sediment.</title>
        <authorList>
            <person name="Zhou Z."/>
            <person name="Liu Y."/>
            <person name="Xu W."/>
            <person name="Pan J."/>
            <person name="Luo Z.H."/>
            <person name="Li M."/>
        </authorList>
    </citation>
    <scope>NUCLEOTIDE SEQUENCE [LARGE SCALE GENOMIC DNA]</scope>
    <source>
        <strain evidence="2">HyVt-483</strain>
    </source>
</reference>
<dbReference type="Proteomes" id="UP000886043">
    <property type="component" value="Unassembled WGS sequence"/>
</dbReference>
<proteinExistence type="inferred from homology"/>